<evidence type="ECO:0000256" key="9">
    <source>
        <dbReference type="ARBA" id="ARBA00023239"/>
    </source>
</evidence>
<dbReference type="GO" id="GO:0004634">
    <property type="term" value="F:phosphopyruvate hydratase activity"/>
    <property type="evidence" value="ECO:0007669"/>
    <property type="project" value="UniProtKB-UniRule"/>
</dbReference>
<feature type="binding site" evidence="12">
    <location>
        <position position="163"/>
    </location>
    <ligand>
        <name>substrate</name>
    </ligand>
</feature>
<dbReference type="InterPro" id="IPR020811">
    <property type="entry name" value="Enolase_N"/>
</dbReference>
<feature type="binding site" evidence="10">
    <location>
        <position position="162"/>
    </location>
    <ligand>
        <name>(2R)-2-phosphoglycerate</name>
        <dbReference type="ChEBI" id="CHEBI:58289"/>
    </ligand>
</feature>
<comment type="caution">
    <text evidence="16">The sequence shown here is derived from an EMBL/GenBank/DDBJ whole genome shotgun (WGS) entry which is preliminary data.</text>
</comment>
<evidence type="ECO:0000256" key="5">
    <source>
        <dbReference type="ARBA" id="ARBA00022525"/>
    </source>
</evidence>
<dbReference type="Gene3D" id="3.30.390.10">
    <property type="entry name" value="Enolase-like, N-terminal domain"/>
    <property type="match status" value="1"/>
</dbReference>
<feature type="binding site" evidence="10 13">
    <location>
        <position position="241"/>
    </location>
    <ligand>
        <name>Mg(2+)</name>
        <dbReference type="ChEBI" id="CHEBI:18420"/>
    </ligand>
</feature>
<feature type="domain" description="Enolase N-terminal" evidence="15">
    <location>
        <begin position="4"/>
        <end position="133"/>
    </location>
</feature>
<reference evidence="16 17" key="1">
    <citation type="journal article" date="2011" name="Stand. Genomic Sci.">
        <title>High quality draft genome sequence of Segniliparus rugosus CDC 945(T)= (ATCC BAA-974(T)).</title>
        <authorList>
            <person name="Earl A.M."/>
            <person name="Desjardins C.A."/>
            <person name="Fitzgerald M.G."/>
            <person name="Arachchi H.M."/>
            <person name="Zeng Q."/>
            <person name="Mehta T."/>
            <person name="Griggs A."/>
            <person name="Birren B.W."/>
            <person name="Toney N.C."/>
            <person name="Carr J."/>
            <person name="Posey J."/>
            <person name="Butler W.R."/>
        </authorList>
    </citation>
    <scope>NUCLEOTIDE SEQUENCE [LARGE SCALE GENOMIC DNA]</scope>
    <source>
        <strain evidence="17">ATCC BAA-974 / DSM 45345 / CCUG 50838 / CIP 108380 / JCM 13579 / CDC 945</strain>
    </source>
</reference>
<evidence type="ECO:0000256" key="6">
    <source>
        <dbReference type="ARBA" id="ARBA00022723"/>
    </source>
</evidence>
<evidence type="ECO:0000256" key="12">
    <source>
        <dbReference type="PIRSR" id="PIRSR001400-2"/>
    </source>
</evidence>
<sequence>MASIEDVHAREILDSRGNPTVEVEVLLEDGSAGRAAVPSGASTGEHEAVELRDGGPRYGGKGVQKAVEAVIRELGPAVAGFEAEDQRLVDQALIDADGTPAKSRLGANAVLGVSLAVAKAAANSVGLPLYRYLGGPTAHILPVPMLNILNGGAHADTGVDVQEFMIAPIGAPNFKDALRWGVEVYHALKAELKKRGLATGLGDEGGFAPQVAGTREALDLIDAAISATGLKLGSDVALALDVAATEFFAKGEGYKFEGKIRQAEELGDFYESLLADYPLVSIEDPLAEDDWDGWVALTERIGSKVQLVGDDLFVTNPERLEEGIIKGAGNALLVKVNQIGSLTETFDAVTLAQTSGYKTMMSHRSGETEDTTIADLAVATSSGQIKTGAPARSERVAKYNQLLRIEEGRRRRGEVRGGACLPPLREGVREAACSKRCSPAGPWCSRWSSAGSR</sequence>
<evidence type="ECO:0000256" key="7">
    <source>
        <dbReference type="ARBA" id="ARBA00022842"/>
    </source>
</evidence>
<gene>
    <name evidence="10" type="primary">eno</name>
    <name evidence="16" type="ORF">HMPREF9336_02774</name>
</gene>
<evidence type="ECO:0000313" key="16">
    <source>
        <dbReference type="EMBL" id="EFV12364.1"/>
    </source>
</evidence>
<comment type="similarity">
    <text evidence="2 10">Belongs to the enolase family.</text>
</comment>
<proteinExistence type="inferred from homology"/>
<keyword evidence="10" id="KW-0963">Cytoplasm</keyword>
<feature type="binding site" evidence="12">
    <location>
        <position position="310"/>
    </location>
    <ligand>
        <name>substrate</name>
    </ligand>
</feature>
<dbReference type="PRINTS" id="PR00148">
    <property type="entry name" value="ENOLASE"/>
</dbReference>
<dbReference type="FunFam" id="3.30.390.10:FF:000001">
    <property type="entry name" value="Enolase"/>
    <property type="match status" value="1"/>
</dbReference>
<protein>
    <recommendedName>
        <fullName evidence="4 10">Enolase</fullName>
        <ecNumber evidence="3 10">4.2.1.11</ecNumber>
    </recommendedName>
    <alternativeName>
        <fullName evidence="10">2-phospho-D-glycerate hydro-lyase</fullName>
    </alternativeName>
    <alternativeName>
        <fullName evidence="10">2-phosphoglycerate dehydratase</fullName>
    </alternativeName>
</protein>
<feature type="binding site" evidence="10">
    <location>
        <position position="335"/>
    </location>
    <ligand>
        <name>(2R)-2-phosphoglycerate</name>
        <dbReference type="ChEBI" id="CHEBI:58289"/>
    </ligand>
</feature>
<dbReference type="InterPro" id="IPR020810">
    <property type="entry name" value="Enolase_C"/>
</dbReference>
<dbReference type="GO" id="GO:0000015">
    <property type="term" value="C:phosphopyruvate hydratase complex"/>
    <property type="evidence" value="ECO:0007669"/>
    <property type="project" value="InterPro"/>
</dbReference>
<feature type="binding site" evidence="12">
    <location>
        <position position="154"/>
    </location>
    <ligand>
        <name>substrate</name>
    </ligand>
</feature>
<evidence type="ECO:0000256" key="13">
    <source>
        <dbReference type="PIRSR" id="PIRSR001400-3"/>
    </source>
</evidence>
<dbReference type="Gene3D" id="3.20.20.120">
    <property type="entry name" value="Enolase-like C-terminal domain"/>
    <property type="match status" value="1"/>
</dbReference>
<keyword evidence="17" id="KW-1185">Reference proteome</keyword>
<comment type="pathway">
    <text evidence="1 10">Carbohydrate degradation; glycolysis; pyruvate from D-glyceraldehyde 3-phosphate: step 4/5.</text>
</comment>
<keyword evidence="9 10" id="KW-0456">Lyase</keyword>
<dbReference type="GO" id="GO:0000287">
    <property type="term" value="F:magnesium ion binding"/>
    <property type="evidence" value="ECO:0007669"/>
    <property type="project" value="UniProtKB-UniRule"/>
</dbReference>
<dbReference type="GO" id="GO:0005576">
    <property type="term" value="C:extracellular region"/>
    <property type="evidence" value="ECO:0007669"/>
    <property type="project" value="UniProtKB-SubCell"/>
</dbReference>
<feature type="binding site" evidence="10">
    <location>
        <position position="365"/>
    </location>
    <ligand>
        <name>(2R)-2-phosphoglycerate</name>
        <dbReference type="ChEBI" id="CHEBI:58289"/>
    </ligand>
</feature>
<dbReference type="HAMAP" id="MF_00318">
    <property type="entry name" value="Enolase"/>
    <property type="match status" value="1"/>
</dbReference>
<dbReference type="SFLD" id="SFLDF00002">
    <property type="entry name" value="enolase"/>
    <property type="match status" value="1"/>
</dbReference>
<keyword evidence="7 10" id="KW-0460">Magnesium</keyword>
<dbReference type="UniPathway" id="UPA00109">
    <property type="reaction ID" value="UER00187"/>
</dbReference>
<dbReference type="GO" id="GO:0006096">
    <property type="term" value="P:glycolytic process"/>
    <property type="evidence" value="ECO:0007669"/>
    <property type="project" value="UniProtKB-UniRule"/>
</dbReference>
<feature type="binding site" evidence="12">
    <location>
        <position position="386"/>
    </location>
    <ligand>
        <name>substrate</name>
    </ligand>
</feature>
<evidence type="ECO:0000256" key="2">
    <source>
        <dbReference type="ARBA" id="ARBA00009604"/>
    </source>
</evidence>
<dbReference type="Pfam" id="PF00113">
    <property type="entry name" value="Enolase_C"/>
    <property type="match status" value="1"/>
</dbReference>
<dbReference type="NCBIfam" id="TIGR01060">
    <property type="entry name" value="eno"/>
    <property type="match status" value="1"/>
</dbReference>
<feature type="binding site" evidence="10">
    <location>
        <position position="364"/>
    </location>
    <ligand>
        <name>(2R)-2-phosphoglycerate</name>
        <dbReference type="ChEBI" id="CHEBI:58289"/>
    </ligand>
</feature>
<evidence type="ECO:0000256" key="11">
    <source>
        <dbReference type="PIRSR" id="PIRSR001400-1"/>
    </source>
</evidence>
<keyword evidence="6 10" id="KW-0479">Metal-binding</keyword>
<evidence type="ECO:0000259" key="15">
    <source>
        <dbReference type="SMART" id="SM01193"/>
    </source>
</evidence>
<organism evidence="16 17">
    <name type="scientific">Segniliparus rugosus (strain ATCC BAA-974 / DSM 45345 / CCUG 50838 / CIP 108380 / JCM 13579 / CDC 945)</name>
    <dbReference type="NCBI Taxonomy" id="679197"/>
    <lineage>
        <taxon>Bacteria</taxon>
        <taxon>Bacillati</taxon>
        <taxon>Actinomycetota</taxon>
        <taxon>Actinomycetes</taxon>
        <taxon>Mycobacteriales</taxon>
        <taxon>Segniliparaceae</taxon>
        <taxon>Segniliparus</taxon>
    </lineage>
</organism>
<accession>E5XTF2</accession>
<evidence type="ECO:0000313" key="17">
    <source>
        <dbReference type="Proteomes" id="UP000004816"/>
    </source>
</evidence>
<comment type="subcellular location">
    <subcellularLocation>
        <location evidence="10">Cytoplasm</location>
    </subcellularLocation>
    <subcellularLocation>
        <location evidence="10">Secreted</location>
    </subcellularLocation>
    <subcellularLocation>
        <location evidence="10">Cell surface</location>
    </subcellularLocation>
    <text evidence="10">Fractions of enolase are present in both the cytoplasm and on the cell surface.</text>
</comment>
<feature type="binding site" evidence="12">
    <location>
        <position position="283"/>
    </location>
    <ligand>
        <name>substrate</name>
    </ligand>
</feature>
<dbReference type="InterPro" id="IPR029017">
    <property type="entry name" value="Enolase-like_N"/>
</dbReference>
<dbReference type="PIRSF" id="PIRSF001400">
    <property type="entry name" value="Enolase"/>
    <property type="match status" value="1"/>
</dbReference>
<dbReference type="EC" id="4.2.1.11" evidence="3 10"/>
<dbReference type="SUPFAM" id="SSF54826">
    <property type="entry name" value="Enolase N-terminal domain-like"/>
    <property type="match status" value="1"/>
</dbReference>
<keyword evidence="5 10" id="KW-0964">Secreted</keyword>
<feature type="binding site" evidence="12">
    <location>
        <begin position="362"/>
        <end position="365"/>
    </location>
    <ligand>
        <name>substrate</name>
    </ligand>
</feature>
<feature type="binding site" evidence="10">
    <location>
        <position position="386"/>
    </location>
    <ligand>
        <name>(2R)-2-phosphoglycerate</name>
        <dbReference type="ChEBI" id="CHEBI:58289"/>
    </ligand>
</feature>
<comment type="cofactor">
    <cofactor evidence="13">
        <name>Mg(2+)</name>
        <dbReference type="ChEBI" id="CHEBI:18420"/>
    </cofactor>
    <text evidence="13">Mg(2+) is required for catalysis and for stabilizing the dimer.</text>
</comment>
<dbReference type="PROSITE" id="PS00164">
    <property type="entry name" value="ENOLASE"/>
    <property type="match status" value="1"/>
</dbReference>
<dbReference type="HOGENOM" id="CLU_031223_2_1_11"/>
<evidence type="ECO:0000256" key="4">
    <source>
        <dbReference type="ARBA" id="ARBA00017068"/>
    </source>
</evidence>
<evidence type="ECO:0000256" key="8">
    <source>
        <dbReference type="ARBA" id="ARBA00023152"/>
    </source>
</evidence>
<evidence type="ECO:0000259" key="14">
    <source>
        <dbReference type="SMART" id="SM01192"/>
    </source>
</evidence>
<dbReference type="SMART" id="SM01192">
    <property type="entry name" value="Enolase_C"/>
    <property type="match status" value="1"/>
</dbReference>
<dbReference type="GO" id="GO:0009986">
    <property type="term" value="C:cell surface"/>
    <property type="evidence" value="ECO:0007669"/>
    <property type="project" value="UniProtKB-SubCell"/>
</dbReference>
<dbReference type="SFLD" id="SFLDG00178">
    <property type="entry name" value="enolase"/>
    <property type="match status" value="1"/>
</dbReference>
<feature type="active site" description="Proton donor" evidence="10 11">
    <location>
        <position position="204"/>
    </location>
</feature>
<keyword evidence="8 10" id="KW-0324">Glycolysis</keyword>
<dbReference type="InterPro" id="IPR000941">
    <property type="entry name" value="Enolase"/>
</dbReference>
<dbReference type="InterPro" id="IPR036849">
    <property type="entry name" value="Enolase-like_C_sf"/>
</dbReference>
<feature type="active site" description="Proton acceptor" evidence="10 11">
    <location>
        <position position="335"/>
    </location>
</feature>
<dbReference type="STRING" id="679197.HMPREF9336_02774"/>
<dbReference type="EMBL" id="ACZI02000002">
    <property type="protein sequence ID" value="EFV12364.1"/>
    <property type="molecule type" value="Genomic_DNA"/>
</dbReference>
<feature type="domain" description="Enolase C-terminal TIM barrel" evidence="14">
    <location>
        <begin position="138"/>
        <end position="414"/>
    </location>
</feature>
<dbReference type="SFLD" id="SFLDS00001">
    <property type="entry name" value="Enolase"/>
    <property type="match status" value="1"/>
</dbReference>
<comment type="cofactor">
    <cofactor evidence="10">
        <name>Mg(2+)</name>
        <dbReference type="ChEBI" id="CHEBI:18420"/>
    </cofactor>
    <text evidence="10">Binds a second Mg(2+) ion via substrate during catalysis.</text>
</comment>
<dbReference type="SUPFAM" id="SSF51604">
    <property type="entry name" value="Enolase C-terminal domain-like"/>
    <property type="match status" value="1"/>
</dbReference>
<evidence type="ECO:0000256" key="10">
    <source>
        <dbReference type="HAMAP-Rule" id="MF_00318"/>
    </source>
</evidence>
<comment type="function">
    <text evidence="10">Catalyzes the reversible conversion of 2-phosphoglycerate (2-PG) into phosphoenolpyruvate (PEP). It is essential for the degradation of carbohydrates via glycolysis.</text>
</comment>
<comment type="catalytic activity">
    <reaction evidence="10">
        <text>(2R)-2-phosphoglycerate = phosphoenolpyruvate + H2O</text>
        <dbReference type="Rhea" id="RHEA:10164"/>
        <dbReference type="ChEBI" id="CHEBI:15377"/>
        <dbReference type="ChEBI" id="CHEBI:58289"/>
        <dbReference type="ChEBI" id="CHEBI:58702"/>
        <dbReference type="EC" id="4.2.1.11"/>
    </reaction>
</comment>
<evidence type="ECO:0000256" key="1">
    <source>
        <dbReference type="ARBA" id="ARBA00005031"/>
    </source>
</evidence>
<dbReference type="AlphaFoldDB" id="E5XTF2"/>
<dbReference type="CDD" id="cd03313">
    <property type="entry name" value="enolase"/>
    <property type="match status" value="1"/>
</dbReference>
<dbReference type="eggNOG" id="COG0148">
    <property type="taxonomic scope" value="Bacteria"/>
</dbReference>
<dbReference type="InterPro" id="IPR020809">
    <property type="entry name" value="Enolase_CS"/>
</dbReference>
<dbReference type="SMART" id="SM01193">
    <property type="entry name" value="Enolase_N"/>
    <property type="match status" value="1"/>
</dbReference>
<feature type="binding site" evidence="10 13">
    <location>
        <position position="310"/>
    </location>
    <ligand>
        <name>Mg(2+)</name>
        <dbReference type="ChEBI" id="CHEBI:18420"/>
    </ligand>
</feature>
<name>E5XTF2_SEGRC</name>
<dbReference type="PANTHER" id="PTHR11902:SF1">
    <property type="entry name" value="ENOLASE"/>
    <property type="match status" value="1"/>
</dbReference>
<dbReference type="Proteomes" id="UP000004816">
    <property type="component" value="Unassembled WGS sequence"/>
</dbReference>
<dbReference type="Pfam" id="PF03952">
    <property type="entry name" value="Enolase_N"/>
    <property type="match status" value="1"/>
</dbReference>
<dbReference type="PANTHER" id="PTHR11902">
    <property type="entry name" value="ENOLASE"/>
    <property type="match status" value="1"/>
</dbReference>
<feature type="binding site" evidence="10 13">
    <location>
        <position position="283"/>
    </location>
    <ligand>
        <name>Mg(2+)</name>
        <dbReference type="ChEBI" id="CHEBI:18420"/>
    </ligand>
</feature>
<evidence type="ECO:0000256" key="3">
    <source>
        <dbReference type="ARBA" id="ARBA00012058"/>
    </source>
</evidence>